<dbReference type="EMBL" id="CM017321">
    <property type="protein sequence ID" value="KAE7997179.1"/>
    <property type="molecule type" value="Genomic_DNA"/>
</dbReference>
<evidence type="ECO:0000313" key="1">
    <source>
        <dbReference type="EMBL" id="KAE7997179.1"/>
    </source>
</evidence>
<dbReference type="AlphaFoldDB" id="A0A5N6QEU4"/>
<name>A0A5N6QEU4_9ROSI</name>
<proteinExistence type="predicted"/>
<evidence type="ECO:0000313" key="2">
    <source>
        <dbReference type="Proteomes" id="UP000327013"/>
    </source>
</evidence>
<accession>A0A5N6QEU4</accession>
<keyword evidence="2" id="KW-1185">Reference proteome</keyword>
<reference evidence="1 2" key="1">
    <citation type="submission" date="2019-06" db="EMBL/GenBank/DDBJ databases">
        <title>A chromosomal-level reference genome of Carpinus fangiana (Coryloideae, Betulaceae).</title>
        <authorList>
            <person name="Yang X."/>
            <person name="Wang Z."/>
            <person name="Zhang L."/>
            <person name="Hao G."/>
            <person name="Liu J."/>
            <person name="Yang Y."/>
        </authorList>
    </citation>
    <scope>NUCLEOTIDE SEQUENCE [LARGE SCALE GENOMIC DNA]</scope>
    <source>
        <strain evidence="1">Cfa_2016G</strain>
        <tissue evidence="1">Leaf</tissue>
    </source>
</reference>
<organism evidence="1 2">
    <name type="scientific">Carpinus fangiana</name>
    <dbReference type="NCBI Taxonomy" id="176857"/>
    <lineage>
        <taxon>Eukaryota</taxon>
        <taxon>Viridiplantae</taxon>
        <taxon>Streptophyta</taxon>
        <taxon>Embryophyta</taxon>
        <taxon>Tracheophyta</taxon>
        <taxon>Spermatophyta</taxon>
        <taxon>Magnoliopsida</taxon>
        <taxon>eudicotyledons</taxon>
        <taxon>Gunneridae</taxon>
        <taxon>Pentapetalae</taxon>
        <taxon>rosids</taxon>
        <taxon>fabids</taxon>
        <taxon>Fagales</taxon>
        <taxon>Betulaceae</taxon>
        <taxon>Carpinus</taxon>
    </lineage>
</organism>
<gene>
    <name evidence="1" type="ORF">FH972_001834</name>
</gene>
<protein>
    <submittedName>
        <fullName evidence="1">Uncharacterized protein</fullName>
    </submittedName>
</protein>
<sequence length="58" mass="6498">MAEDAIPFWQCHAFKRHGYKISDIALKLSAGFYGSDHCPVTFELSQACPNVKHGEVFV</sequence>
<dbReference type="Proteomes" id="UP000327013">
    <property type="component" value="Chromosome 1"/>
</dbReference>